<name>A0A915E6S4_9BILA</name>
<dbReference type="InterPro" id="IPR008906">
    <property type="entry name" value="HATC_C_dom"/>
</dbReference>
<dbReference type="WBParaSite" id="jg3435">
    <property type="protein sequence ID" value="jg3435"/>
    <property type="gene ID" value="jg3435"/>
</dbReference>
<comment type="subcellular location">
    <subcellularLocation>
        <location evidence="1">Nucleus</location>
    </subcellularLocation>
</comment>
<dbReference type="Pfam" id="PF05699">
    <property type="entry name" value="Dimer_Tnp_hAT"/>
    <property type="match status" value="1"/>
</dbReference>
<dbReference type="PANTHER" id="PTHR46481:SF10">
    <property type="entry name" value="ZINC FINGER BED DOMAIN-CONTAINING PROTEIN 39"/>
    <property type="match status" value="1"/>
</dbReference>
<dbReference type="Proteomes" id="UP000887574">
    <property type="component" value="Unplaced"/>
</dbReference>
<proteinExistence type="predicted"/>
<dbReference type="PANTHER" id="PTHR46481">
    <property type="entry name" value="ZINC FINGER BED DOMAIN-CONTAINING PROTEIN 4"/>
    <property type="match status" value="1"/>
</dbReference>
<dbReference type="SUPFAM" id="SSF53098">
    <property type="entry name" value="Ribonuclease H-like"/>
    <property type="match status" value="1"/>
</dbReference>
<evidence type="ECO:0000256" key="5">
    <source>
        <dbReference type="ARBA" id="ARBA00023242"/>
    </source>
</evidence>
<sequence>MVNNGLFADYKSTPFPDDDDHQEQEFDAVSIGAVSTTTQVGDLSIDFPHRLPCFAHRANTAMEKGLRELMASSSFKSMAKIITSVRQSPQALGMLRQLTGKGLTSHSTTRWAYWPEVISRFLDQYPAIIEVDRRLEKRWCMLEPTELDYLQDSLLLLEPFVEALSQIQAEQSVTISMAYPFVQALLLSVRNTKEEGPPTIKSLAIALENELDRVFAHMLHYNTINYEPLYIMATALDPNYAKVLEEVDVDRACIFIASMLPSEVESEVRASIPQSGGGGLAFLLGSLSNRRRCTTPPVNANIRECLNYIQGLDYGPEKKVETIKWWMQMQESKWSDIAKLALSAFTVPASSSPIERVFSWAGMASNKLRNRVKRKTLNAQLFVDLNRKFVD</sequence>
<dbReference type="GO" id="GO:0008270">
    <property type="term" value="F:zinc ion binding"/>
    <property type="evidence" value="ECO:0007669"/>
    <property type="project" value="UniProtKB-KW"/>
</dbReference>
<evidence type="ECO:0000313" key="8">
    <source>
        <dbReference type="WBParaSite" id="jg3435"/>
    </source>
</evidence>
<evidence type="ECO:0000259" key="6">
    <source>
        <dbReference type="Pfam" id="PF05699"/>
    </source>
</evidence>
<keyword evidence="5" id="KW-0539">Nucleus</keyword>
<keyword evidence="4" id="KW-0862">Zinc</keyword>
<evidence type="ECO:0000256" key="2">
    <source>
        <dbReference type="ARBA" id="ARBA00022723"/>
    </source>
</evidence>
<evidence type="ECO:0000313" key="7">
    <source>
        <dbReference type="Proteomes" id="UP000887574"/>
    </source>
</evidence>
<evidence type="ECO:0000256" key="4">
    <source>
        <dbReference type="ARBA" id="ARBA00022833"/>
    </source>
</evidence>
<dbReference type="GO" id="GO:0005634">
    <property type="term" value="C:nucleus"/>
    <property type="evidence" value="ECO:0007669"/>
    <property type="project" value="UniProtKB-SubCell"/>
</dbReference>
<accession>A0A915E6S4</accession>
<feature type="domain" description="HAT C-terminal dimerisation" evidence="6">
    <location>
        <begin position="318"/>
        <end position="383"/>
    </location>
</feature>
<protein>
    <submittedName>
        <fullName evidence="8">HAT C-terminal dimerisation domain-containing protein</fullName>
    </submittedName>
</protein>
<reference evidence="8" key="1">
    <citation type="submission" date="2022-11" db="UniProtKB">
        <authorList>
            <consortium name="WormBaseParasite"/>
        </authorList>
    </citation>
    <scope>IDENTIFICATION</scope>
</reference>
<keyword evidence="7" id="KW-1185">Reference proteome</keyword>
<dbReference type="InterPro" id="IPR052035">
    <property type="entry name" value="ZnF_BED_domain_contain"/>
</dbReference>
<organism evidence="7 8">
    <name type="scientific">Ditylenchus dipsaci</name>
    <dbReference type="NCBI Taxonomy" id="166011"/>
    <lineage>
        <taxon>Eukaryota</taxon>
        <taxon>Metazoa</taxon>
        <taxon>Ecdysozoa</taxon>
        <taxon>Nematoda</taxon>
        <taxon>Chromadorea</taxon>
        <taxon>Rhabditida</taxon>
        <taxon>Tylenchina</taxon>
        <taxon>Tylenchomorpha</taxon>
        <taxon>Sphaerularioidea</taxon>
        <taxon>Anguinidae</taxon>
        <taxon>Anguininae</taxon>
        <taxon>Ditylenchus</taxon>
    </lineage>
</organism>
<evidence type="ECO:0000256" key="3">
    <source>
        <dbReference type="ARBA" id="ARBA00022771"/>
    </source>
</evidence>
<evidence type="ECO:0000256" key="1">
    <source>
        <dbReference type="ARBA" id="ARBA00004123"/>
    </source>
</evidence>
<dbReference type="InterPro" id="IPR012337">
    <property type="entry name" value="RNaseH-like_sf"/>
</dbReference>
<dbReference type="GO" id="GO:0046983">
    <property type="term" value="F:protein dimerization activity"/>
    <property type="evidence" value="ECO:0007669"/>
    <property type="project" value="InterPro"/>
</dbReference>
<keyword evidence="3" id="KW-0863">Zinc-finger</keyword>
<dbReference type="AlphaFoldDB" id="A0A915E6S4"/>
<keyword evidence="2" id="KW-0479">Metal-binding</keyword>